<accession>A0ABN1QEK8</accession>
<evidence type="ECO:0000259" key="1">
    <source>
        <dbReference type="Pfam" id="PF13411"/>
    </source>
</evidence>
<name>A0ABN1QEK8_9PSEU</name>
<dbReference type="RefSeq" id="WP_343942713.1">
    <property type="nucleotide sequence ID" value="NZ_BAAAHP010000104.1"/>
</dbReference>
<dbReference type="EMBL" id="BAAAHP010000104">
    <property type="protein sequence ID" value="GAA0941555.1"/>
    <property type="molecule type" value="Genomic_DNA"/>
</dbReference>
<dbReference type="Gene3D" id="1.10.1660.10">
    <property type="match status" value="1"/>
</dbReference>
<dbReference type="InterPro" id="IPR009061">
    <property type="entry name" value="DNA-bd_dom_put_sf"/>
</dbReference>
<sequence length="67" mass="7516">MPDDKLMTTGQVARELRLSHRSLNRWAEQGVIRPAVVTPGGRRLWDLEDLRRQIRDMSSASGGGSNL</sequence>
<dbReference type="InterPro" id="IPR000551">
    <property type="entry name" value="MerR-type_HTH_dom"/>
</dbReference>
<dbReference type="Proteomes" id="UP001499967">
    <property type="component" value="Unassembled WGS sequence"/>
</dbReference>
<evidence type="ECO:0000313" key="2">
    <source>
        <dbReference type="EMBL" id="GAA0941555.1"/>
    </source>
</evidence>
<organism evidence="2 3">
    <name type="scientific">Pseudonocardia zijingensis</name>
    <dbReference type="NCBI Taxonomy" id="153376"/>
    <lineage>
        <taxon>Bacteria</taxon>
        <taxon>Bacillati</taxon>
        <taxon>Actinomycetota</taxon>
        <taxon>Actinomycetes</taxon>
        <taxon>Pseudonocardiales</taxon>
        <taxon>Pseudonocardiaceae</taxon>
        <taxon>Pseudonocardia</taxon>
    </lineage>
</organism>
<keyword evidence="3" id="KW-1185">Reference proteome</keyword>
<feature type="domain" description="HTH merR-type" evidence="1">
    <location>
        <begin position="7"/>
        <end position="52"/>
    </location>
</feature>
<protein>
    <recommendedName>
        <fullName evidence="1">HTH merR-type domain-containing protein</fullName>
    </recommendedName>
</protein>
<evidence type="ECO:0000313" key="3">
    <source>
        <dbReference type="Proteomes" id="UP001499967"/>
    </source>
</evidence>
<dbReference type="Pfam" id="PF13411">
    <property type="entry name" value="MerR_1"/>
    <property type="match status" value="1"/>
</dbReference>
<gene>
    <name evidence="2" type="ORF">GCM10009559_37150</name>
</gene>
<proteinExistence type="predicted"/>
<dbReference type="SUPFAM" id="SSF46955">
    <property type="entry name" value="Putative DNA-binding domain"/>
    <property type="match status" value="1"/>
</dbReference>
<reference evidence="2 3" key="1">
    <citation type="journal article" date="2019" name="Int. J. Syst. Evol. Microbiol.">
        <title>The Global Catalogue of Microorganisms (GCM) 10K type strain sequencing project: providing services to taxonomists for standard genome sequencing and annotation.</title>
        <authorList>
            <consortium name="The Broad Institute Genomics Platform"/>
            <consortium name="The Broad Institute Genome Sequencing Center for Infectious Disease"/>
            <person name="Wu L."/>
            <person name="Ma J."/>
        </authorList>
    </citation>
    <scope>NUCLEOTIDE SEQUENCE [LARGE SCALE GENOMIC DNA]</scope>
    <source>
        <strain evidence="2 3">JCM 11117</strain>
    </source>
</reference>
<comment type="caution">
    <text evidence="2">The sequence shown here is derived from an EMBL/GenBank/DDBJ whole genome shotgun (WGS) entry which is preliminary data.</text>
</comment>